<feature type="chain" id="PRO_5043133216" evidence="1">
    <location>
        <begin position="22"/>
        <end position="300"/>
    </location>
</feature>
<dbReference type="AlphaFoldDB" id="A0A0R3X5Z9"/>
<keyword evidence="3" id="KW-1185">Reference proteome</keyword>
<dbReference type="WBParaSite" id="TTAC_0000891701-mRNA-1">
    <property type="protein sequence ID" value="TTAC_0000891701-mRNA-1"/>
    <property type="gene ID" value="TTAC_0000891701"/>
</dbReference>
<dbReference type="EMBL" id="UYWX01020624">
    <property type="protein sequence ID" value="VDM33585.1"/>
    <property type="molecule type" value="Genomic_DNA"/>
</dbReference>
<keyword evidence="1" id="KW-0732">Signal</keyword>
<evidence type="ECO:0000256" key="1">
    <source>
        <dbReference type="SAM" id="SignalP"/>
    </source>
</evidence>
<accession>A0A0R3X5Z9</accession>
<evidence type="ECO:0000313" key="2">
    <source>
        <dbReference type="EMBL" id="VDM33585.1"/>
    </source>
</evidence>
<dbReference type="Gene3D" id="3.40.33.10">
    <property type="entry name" value="CAP"/>
    <property type="match status" value="1"/>
</dbReference>
<name>A0A0R3X5Z9_HYDTA</name>
<dbReference type="SUPFAM" id="SSF55797">
    <property type="entry name" value="PR-1-like"/>
    <property type="match status" value="1"/>
</dbReference>
<evidence type="ECO:0000313" key="3">
    <source>
        <dbReference type="Proteomes" id="UP000274429"/>
    </source>
</evidence>
<dbReference type="OrthoDB" id="337038at2759"/>
<evidence type="ECO:0000313" key="4">
    <source>
        <dbReference type="WBParaSite" id="TTAC_0000891701-mRNA-1"/>
    </source>
</evidence>
<organism evidence="4">
    <name type="scientific">Hydatigena taeniaeformis</name>
    <name type="common">Feline tapeworm</name>
    <name type="synonym">Taenia taeniaeformis</name>
    <dbReference type="NCBI Taxonomy" id="6205"/>
    <lineage>
        <taxon>Eukaryota</taxon>
        <taxon>Metazoa</taxon>
        <taxon>Spiralia</taxon>
        <taxon>Lophotrochozoa</taxon>
        <taxon>Platyhelminthes</taxon>
        <taxon>Cestoda</taxon>
        <taxon>Eucestoda</taxon>
        <taxon>Cyclophyllidea</taxon>
        <taxon>Taeniidae</taxon>
        <taxon>Hydatigera</taxon>
    </lineage>
</organism>
<dbReference type="Proteomes" id="UP000274429">
    <property type="component" value="Unassembled WGS sequence"/>
</dbReference>
<feature type="signal peptide" evidence="1">
    <location>
        <begin position="1"/>
        <end position="21"/>
    </location>
</feature>
<gene>
    <name evidence="2" type="ORF">TTAC_LOCUS8902</name>
</gene>
<reference evidence="2 3" key="2">
    <citation type="submission" date="2018-11" db="EMBL/GenBank/DDBJ databases">
        <authorList>
            <consortium name="Pathogen Informatics"/>
        </authorList>
    </citation>
    <scope>NUCLEOTIDE SEQUENCE [LARGE SCALE GENOMIC DNA]</scope>
</reference>
<protein>
    <submittedName>
        <fullName evidence="4">SCP domain-containing protein</fullName>
    </submittedName>
</protein>
<proteinExistence type="predicted"/>
<sequence>MTCSISSPLLLLLLLSSSLERIQVAKRSLISTFPCALFMPPSVKTCLAVFSTCKTTDGQALASATRERLNAMAQEWADFLVDEICLSNSGFTVDGVRLGENITSRWSNGELEESGVNTDTVYCILTITANDVVANWYQEASRFKYGREPVSIQGIANVYVELPVHCLPKVVPTPPPTPQRRGRITTTVTFISITTMCHRISMRRQPIISHTTHQQEIAFHRLGISRLIKQSFGELKKTAHVTERDPLVAAHLKLVCSEAPAFLPKETDFSSFLDGSLSPTTVNDWADVAKSVPRLMTTER</sequence>
<reference evidence="4" key="1">
    <citation type="submission" date="2017-02" db="UniProtKB">
        <authorList>
            <consortium name="WormBaseParasite"/>
        </authorList>
    </citation>
    <scope>IDENTIFICATION</scope>
</reference>
<dbReference type="InterPro" id="IPR035940">
    <property type="entry name" value="CAP_sf"/>
</dbReference>